<dbReference type="InterPro" id="IPR006521">
    <property type="entry name" value="Tail_protein_I"/>
</dbReference>
<dbReference type="RefSeq" id="WP_057704559.1">
    <property type="nucleotide sequence ID" value="NZ_JYLN01000016.1"/>
</dbReference>
<gene>
    <name evidence="1" type="ORF">TX23_25580</name>
</gene>
<proteinExistence type="predicted"/>
<evidence type="ECO:0000313" key="1">
    <source>
        <dbReference type="EMBL" id="KRP68647.1"/>
    </source>
</evidence>
<accession>A0A0R3A5U3</accession>
<protein>
    <submittedName>
        <fullName evidence="1">Tail protein</fullName>
    </submittedName>
</protein>
<dbReference type="AlphaFoldDB" id="A0A0R3A5U3"/>
<comment type="caution">
    <text evidence="1">The sequence shown here is derived from an EMBL/GenBank/DDBJ whole genome shotgun (WGS) entry which is preliminary data.</text>
</comment>
<dbReference type="NCBIfam" id="TIGR01634">
    <property type="entry name" value="tail_P2_I"/>
    <property type="match status" value="1"/>
</dbReference>
<reference evidence="1 2" key="1">
    <citation type="submission" date="2015-02" db="EMBL/GenBank/DDBJ databases">
        <title>Two Pseudomonas sp. nov., isolated from raw milk.</title>
        <authorList>
            <person name="Wenning M."/>
            <person name="von Neubeck M."/>
            <person name="Huptas C."/>
            <person name="Scherer S."/>
        </authorList>
    </citation>
    <scope>NUCLEOTIDE SEQUENCE [LARGE SCALE GENOMIC DNA]</scope>
    <source>
        <strain evidence="1 2">DSM 29164</strain>
    </source>
</reference>
<sequence>MAAQQLLPANSTPLERQAAQALAQIQRVPIPLRQLCNPDTCPVELLPYLAWAFSVDRWDGKWSEAAKRAAIRSSHYIHSRKGTIGALRRVVEPLGYLIEVLEWWQTTPNGVPGTFAIKVGVLETGITEEMYQELTWLIDDARPVTRHLTGLAISLETTGSIHIFASTYDGDEIDVYPPVLRDIEITGVIGAVGREHTIDTLETYPPIPGAIDLACYVGVAGREHSIDTLDIYP</sequence>
<name>A0A0R3A5U3_9PSED</name>
<dbReference type="OrthoDB" id="90759at2"/>
<dbReference type="Pfam" id="PF09684">
    <property type="entry name" value="Tail_P2_I"/>
    <property type="match status" value="1"/>
</dbReference>
<dbReference type="Proteomes" id="UP000050852">
    <property type="component" value="Unassembled WGS sequence"/>
</dbReference>
<organism evidence="1 2">
    <name type="scientific">Pseudomonas paralactis</name>
    <dbReference type="NCBI Taxonomy" id="1615673"/>
    <lineage>
        <taxon>Bacteria</taxon>
        <taxon>Pseudomonadati</taxon>
        <taxon>Pseudomonadota</taxon>
        <taxon>Gammaproteobacteria</taxon>
        <taxon>Pseudomonadales</taxon>
        <taxon>Pseudomonadaceae</taxon>
        <taxon>Pseudomonas</taxon>
    </lineage>
</organism>
<dbReference type="PATRIC" id="fig|1615673.3.peg.730"/>
<evidence type="ECO:0000313" key="2">
    <source>
        <dbReference type="Proteomes" id="UP000050852"/>
    </source>
</evidence>
<dbReference type="EMBL" id="JYLN01000016">
    <property type="protein sequence ID" value="KRP68647.1"/>
    <property type="molecule type" value="Genomic_DNA"/>
</dbReference>